<evidence type="ECO:0000256" key="1">
    <source>
        <dbReference type="ARBA" id="ARBA00004196"/>
    </source>
</evidence>
<dbReference type="HOGENOM" id="CLU_038034_1_1_11"/>
<dbReference type="Pfam" id="PF01497">
    <property type="entry name" value="Peripla_BP_2"/>
    <property type="match status" value="1"/>
</dbReference>
<keyword evidence="4" id="KW-0732">Signal</keyword>
<dbReference type="OrthoDB" id="1846031at2"/>
<dbReference type="InterPro" id="IPR006311">
    <property type="entry name" value="TAT_signal"/>
</dbReference>
<dbReference type="PROSITE" id="PS50983">
    <property type="entry name" value="FE_B12_PBP"/>
    <property type="match status" value="1"/>
</dbReference>
<dbReference type="Gene3D" id="3.40.50.1980">
    <property type="entry name" value="Nitrogenase molybdenum iron protein domain"/>
    <property type="match status" value="2"/>
</dbReference>
<name>F5XH40_MICPN</name>
<evidence type="ECO:0000256" key="3">
    <source>
        <dbReference type="ARBA" id="ARBA00022448"/>
    </source>
</evidence>
<dbReference type="GO" id="GO:1901678">
    <property type="term" value="P:iron coordination entity transport"/>
    <property type="evidence" value="ECO:0007669"/>
    <property type="project" value="UniProtKB-ARBA"/>
</dbReference>
<keyword evidence="8" id="KW-1185">Reference proteome</keyword>
<dbReference type="GO" id="GO:0030288">
    <property type="term" value="C:outer membrane-bounded periplasmic space"/>
    <property type="evidence" value="ECO:0007669"/>
    <property type="project" value="TreeGrafter"/>
</dbReference>
<gene>
    <name evidence="7" type="ordered locus">MLP_50340</name>
</gene>
<sequence>MTTPVPSLSRRLFLGGSLSAILLGGLAACSDKKVESSESPTGPSPASNPAFPATVEHKYGTTTIKAAPQRIVVVGFTEQDALLALGVAPIATTTATWAGDDVEYNIYPWAKDKLGDAKPTVLDSTEGLQYDQIKALKPDLIIGTNAGLSKDDYTELSKIAPTIANSGTYDSDWYEPWDTQTEMIGEAVGKVPEAKQLIADLNQRFADAQADHPKFQGVTAAFVQAPYTDGSVIAWPAGLSSDFLTDLGFVIPKSLDKFVDEQVAQAEIPAEDTKVLNDAKVLVWGNEGAEDEADIRADKVLSQLDAMKAGRVVFTGDTVTSAIYFGSILSIPYVLDALIPKLDEVVPA</sequence>
<feature type="compositionally biased region" description="Polar residues" evidence="5">
    <location>
        <begin position="37"/>
        <end position="47"/>
    </location>
</feature>
<protein>
    <submittedName>
        <fullName evidence="7">Putative ABC transporter substrate-binding protein</fullName>
    </submittedName>
</protein>
<proteinExistence type="inferred from homology"/>
<evidence type="ECO:0000256" key="5">
    <source>
        <dbReference type="SAM" id="MobiDB-lite"/>
    </source>
</evidence>
<dbReference type="PROSITE" id="PS51318">
    <property type="entry name" value="TAT"/>
    <property type="match status" value="1"/>
</dbReference>
<dbReference type="PANTHER" id="PTHR30532:SF24">
    <property type="entry name" value="FERRIC ENTEROBACTIN-BINDING PERIPLASMIC PROTEIN FEPB"/>
    <property type="match status" value="1"/>
</dbReference>
<comment type="similarity">
    <text evidence="2">Belongs to the bacterial solute-binding protein 8 family.</text>
</comment>
<evidence type="ECO:0000313" key="7">
    <source>
        <dbReference type="EMBL" id="BAK38048.1"/>
    </source>
</evidence>
<dbReference type="InterPro" id="IPR002491">
    <property type="entry name" value="ABC_transptr_periplasmic_BD"/>
</dbReference>
<dbReference type="STRING" id="1032480.MLP_50340"/>
<dbReference type="AlphaFoldDB" id="F5XH40"/>
<evidence type="ECO:0000259" key="6">
    <source>
        <dbReference type="PROSITE" id="PS50983"/>
    </source>
</evidence>
<evidence type="ECO:0000256" key="2">
    <source>
        <dbReference type="ARBA" id="ARBA00008814"/>
    </source>
</evidence>
<reference evidence="7 8" key="1">
    <citation type="submission" date="2011-05" db="EMBL/GenBank/DDBJ databases">
        <title>Whole genome sequence of Microlunatus phosphovorus NM-1.</title>
        <authorList>
            <person name="Hosoyama A."/>
            <person name="Sasaki K."/>
            <person name="Harada T."/>
            <person name="Igarashi R."/>
            <person name="Kawakoshi A."/>
            <person name="Sasagawa M."/>
            <person name="Fukada J."/>
            <person name="Nakamura S."/>
            <person name="Katano Y."/>
            <person name="Hanada S."/>
            <person name="Kamagata Y."/>
            <person name="Nakamura N."/>
            <person name="Yamazaki S."/>
            <person name="Fujita N."/>
        </authorList>
    </citation>
    <scope>NUCLEOTIDE SEQUENCE [LARGE SCALE GENOMIC DNA]</scope>
    <source>
        <strain evidence="8">ATCC 700054 / DSM 10555 / JCM 9379 / NBRC 101784 / NCIMB 13414 / VKM Ac-1990 / NM-1</strain>
    </source>
</reference>
<dbReference type="PANTHER" id="PTHR30532">
    <property type="entry name" value="IRON III DICITRATE-BINDING PERIPLASMIC PROTEIN"/>
    <property type="match status" value="1"/>
</dbReference>
<dbReference type="SUPFAM" id="SSF53807">
    <property type="entry name" value="Helical backbone' metal receptor"/>
    <property type="match status" value="1"/>
</dbReference>
<dbReference type="Proteomes" id="UP000007947">
    <property type="component" value="Chromosome"/>
</dbReference>
<dbReference type="EMBL" id="AP012204">
    <property type="protein sequence ID" value="BAK38048.1"/>
    <property type="molecule type" value="Genomic_DNA"/>
</dbReference>
<dbReference type="InterPro" id="IPR051313">
    <property type="entry name" value="Bact_iron-sidero_bind"/>
</dbReference>
<organism evidence="7 8">
    <name type="scientific">Microlunatus phosphovorus (strain ATCC 700054 / DSM 10555 / JCM 9379 / NBRC 101784 / NCIMB 13414 / VKM Ac-1990 / NM-1)</name>
    <dbReference type="NCBI Taxonomy" id="1032480"/>
    <lineage>
        <taxon>Bacteria</taxon>
        <taxon>Bacillati</taxon>
        <taxon>Actinomycetota</taxon>
        <taxon>Actinomycetes</taxon>
        <taxon>Propionibacteriales</taxon>
        <taxon>Propionibacteriaceae</taxon>
        <taxon>Microlunatus</taxon>
    </lineage>
</organism>
<evidence type="ECO:0000313" key="8">
    <source>
        <dbReference type="Proteomes" id="UP000007947"/>
    </source>
</evidence>
<evidence type="ECO:0000256" key="4">
    <source>
        <dbReference type="ARBA" id="ARBA00022729"/>
    </source>
</evidence>
<dbReference type="KEGG" id="mph:MLP_50340"/>
<dbReference type="RefSeq" id="WP_013865862.1">
    <property type="nucleotide sequence ID" value="NC_015635.1"/>
</dbReference>
<comment type="subcellular location">
    <subcellularLocation>
        <location evidence="1">Cell envelope</location>
    </subcellularLocation>
</comment>
<keyword evidence="3" id="KW-0813">Transport</keyword>
<dbReference type="eggNOG" id="COG0614">
    <property type="taxonomic scope" value="Bacteria"/>
</dbReference>
<feature type="domain" description="Fe/B12 periplasmic-binding" evidence="6">
    <location>
        <begin position="70"/>
        <end position="346"/>
    </location>
</feature>
<accession>F5XH40</accession>
<feature type="region of interest" description="Disordered" evidence="5">
    <location>
        <begin position="33"/>
        <end position="52"/>
    </location>
</feature>